<keyword evidence="3" id="KW-1185">Reference proteome</keyword>
<feature type="compositionally biased region" description="Polar residues" evidence="1">
    <location>
        <begin position="91"/>
        <end position="114"/>
    </location>
</feature>
<comment type="caution">
    <text evidence="2">The sequence shown here is derived from an EMBL/GenBank/DDBJ whole genome shotgun (WGS) entry which is preliminary data.</text>
</comment>
<feature type="compositionally biased region" description="Basic and acidic residues" evidence="1">
    <location>
        <begin position="115"/>
        <end position="131"/>
    </location>
</feature>
<gene>
    <name evidence="2" type="primary">Cnig_chr_III.g10766</name>
    <name evidence="2" type="ORF">B9Z55_010766</name>
</gene>
<reference evidence="3" key="1">
    <citation type="submission" date="2017-10" db="EMBL/GenBank/DDBJ databases">
        <title>Rapid genome shrinkage in a self-fertile nematode reveals novel sperm competition proteins.</title>
        <authorList>
            <person name="Yin D."/>
            <person name="Schwarz E.M."/>
            <person name="Thomas C.G."/>
            <person name="Felde R.L."/>
            <person name="Korf I.F."/>
            <person name="Cutter A.D."/>
            <person name="Schartner C.M."/>
            <person name="Ralston E.J."/>
            <person name="Meyer B.J."/>
            <person name="Haag E.S."/>
        </authorList>
    </citation>
    <scope>NUCLEOTIDE SEQUENCE [LARGE SCALE GENOMIC DNA]</scope>
    <source>
        <strain evidence="3">JU1422</strain>
    </source>
</reference>
<feature type="region of interest" description="Disordered" evidence="1">
    <location>
        <begin position="163"/>
        <end position="233"/>
    </location>
</feature>
<accession>A0A2G5UH61</accession>
<feature type="region of interest" description="Disordered" evidence="1">
    <location>
        <begin position="91"/>
        <end position="139"/>
    </location>
</feature>
<sequence>MARKDSATGTRSQANIKFQRSKDPGKPLINVTKSDACQKDRCGTANQKMIRSQSHPAKSGRILACGLEGVQMPSYSGQTAKVRGHRQEANRSIQSSEGSTMSPINCPVVSQSTKNSDKLITRPQAARDQRRYAQSNQGITQVHIADRHCCRCHPLRGRQCSISRSQDKGLHSEKHLKPDEEEEWTGRLDPEAQLKQSFIQKPQKRRGRRRNDSASQPSTTTTPSTSTTTSKAKAKYICQAKHSYRAKNNYKVHAVQRVLSSPPPVSRPLPRARPDIFVAHKLLCNRAYGLTLAKLYSRSMPEGNNSRRAKLPQESASLTSAHSLAHE</sequence>
<evidence type="ECO:0000313" key="2">
    <source>
        <dbReference type="EMBL" id="PIC38902.1"/>
    </source>
</evidence>
<evidence type="ECO:0000313" key="3">
    <source>
        <dbReference type="Proteomes" id="UP000230233"/>
    </source>
</evidence>
<feature type="region of interest" description="Disordered" evidence="1">
    <location>
        <begin position="300"/>
        <end position="327"/>
    </location>
</feature>
<name>A0A2G5UH61_9PELO</name>
<protein>
    <submittedName>
        <fullName evidence="2">Uncharacterized protein</fullName>
    </submittedName>
</protein>
<feature type="compositionally biased region" description="Low complexity" evidence="1">
    <location>
        <begin position="315"/>
        <end position="327"/>
    </location>
</feature>
<organism evidence="2 3">
    <name type="scientific">Caenorhabditis nigoni</name>
    <dbReference type="NCBI Taxonomy" id="1611254"/>
    <lineage>
        <taxon>Eukaryota</taxon>
        <taxon>Metazoa</taxon>
        <taxon>Ecdysozoa</taxon>
        <taxon>Nematoda</taxon>
        <taxon>Chromadorea</taxon>
        <taxon>Rhabditida</taxon>
        <taxon>Rhabditina</taxon>
        <taxon>Rhabditomorpha</taxon>
        <taxon>Rhabditoidea</taxon>
        <taxon>Rhabditidae</taxon>
        <taxon>Peloderinae</taxon>
        <taxon>Caenorhabditis</taxon>
    </lineage>
</organism>
<dbReference type="EMBL" id="PDUG01000003">
    <property type="protein sequence ID" value="PIC38902.1"/>
    <property type="molecule type" value="Genomic_DNA"/>
</dbReference>
<feature type="compositionally biased region" description="Low complexity" evidence="1">
    <location>
        <begin position="217"/>
        <end position="230"/>
    </location>
</feature>
<feature type="compositionally biased region" description="Basic and acidic residues" evidence="1">
    <location>
        <begin position="165"/>
        <end position="192"/>
    </location>
</feature>
<dbReference type="AlphaFoldDB" id="A0A2G5UH61"/>
<feature type="compositionally biased region" description="Polar residues" evidence="1">
    <location>
        <begin position="7"/>
        <end position="18"/>
    </location>
</feature>
<proteinExistence type="predicted"/>
<evidence type="ECO:0000256" key="1">
    <source>
        <dbReference type="SAM" id="MobiDB-lite"/>
    </source>
</evidence>
<feature type="region of interest" description="Disordered" evidence="1">
    <location>
        <begin position="1"/>
        <end position="31"/>
    </location>
</feature>
<dbReference type="Proteomes" id="UP000230233">
    <property type="component" value="Chromosome III"/>
</dbReference>